<organism evidence="2 3">
    <name type="scientific">Immersiella caudata</name>
    <dbReference type="NCBI Taxonomy" id="314043"/>
    <lineage>
        <taxon>Eukaryota</taxon>
        <taxon>Fungi</taxon>
        <taxon>Dikarya</taxon>
        <taxon>Ascomycota</taxon>
        <taxon>Pezizomycotina</taxon>
        <taxon>Sordariomycetes</taxon>
        <taxon>Sordariomycetidae</taxon>
        <taxon>Sordariales</taxon>
        <taxon>Lasiosphaeriaceae</taxon>
        <taxon>Immersiella</taxon>
    </lineage>
</organism>
<dbReference type="EMBL" id="JAULSU010000004">
    <property type="protein sequence ID" value="KAK0620091.1"/>
    <property type="molecule type" value="Genomic_DNA"/>
</dbReference>
<evidence type="ECO:0000313" key="3">
    <source>
        <dbReference type="Proteomes" id="UP001175000"/>
    </source>
</evidence>
<feature type="region of interest" description="Disordered" evidence="1">
    <location>
        <begin position="164"/>
        <end position="221"/>
    </location>
</feature>
<accession>A0AA40BZS9</accession>
<sequence>MPQPPDSTMARITDIIELLHGRRTRIASLRLLSLNAHFFDDLAATTDLAPLAQIGCLFQCLMEIPYTCGFSKPVDRAITKLLLHAIKGCGNQLSQLKSQQAHDRLYWLPSESSIKEILDIYRSFLQYITCQHNPSLPVKDPNLAEAKRRLHKLCPRINNLSRISLSPSPTRPTAPTFWTDSPATRQRQNTGPLNGKTIKSPGCTPTVRRNTNPPAKVAPKPAWVASQTKTHAVALPTPPDTIPTAPICDRHLTIPTLPLTRDPNLRVSIPRRSQRKCIAKFRVMNGMVDEVTQPFSPKVDEMSESKDYAAKADAQLKREYAEWSEKQLRPLLRFSPEASGTSRCD</sequence>
<dbReference type="AlphaFoldDB" id="A0AA40BZS9"/>
<gene>
    <name evidence="2" type="ORF">B0T14DRAFT_566872</name>
</gene>
<evidence type="ECO:0000256" key="1">
    <source>
        <dbReference type="SAM" id="MobiDB-lite"/>
    </source>
</evidence>
<comment type="caution">
    <text evidence="2">The sequence shown here is derived from an EMBL/GenBank/DDBJ whole genome shotgun (WGS) entry which is preliminary data.</text>
</comment>
<dbReference type="Proteomes" id="UP001175000">
    <property type="component" value="Unassembled WGS sequence"/>
</dbReference>
<name>A0AA40BZS9_9PEZI</name>
<evidence type="ECO:0000313" key="2">
    <source>
        <dbReference type="EMBL" id="KAK0620091.1"/>
    </source>
</evidence>
<proteinExistence type="predicted"/>
<keyword evidence="3" id="KW-1185">Reference proteome</keyword>
<protein>
    <submittedName>
        <fullName evidence="2">Uncharacterized protein</fullName>
    </submittedName>
</protein>
<reference evidence="2" key="1">
    <citation type="submission" date="2023-06" db="EMBL/GenBank/DDBJ databases">
        <title>Genome-scale phylogeny and comparative genomics of the fungal order Sordariales.</title>
        <authorList>
            <consortium name="Lawrence Berkeley National Laboratory"/>
            <person name="Hensen N."/>
            <person name="Bonometti L."/>
            <person name="Westerberg I."/>
            <person name="Brannstrom I.O."/>
            <person name="Guillou S."/>
            <person name="Cros-Aarteil S."/>
            <person name="Calhoun S."/>
            <person name="Haridas S."/>
            <person name="Kuo A."/>
            <person name="Mondo S."/>
            <person name="Pangilinan J."/>
            <person name="Riley R."/>
            <person name="Labutti K."/>
            <person name="Andreopoulos B."/>
            <person name="Lipzen A."/>
            <person name="Chen C."/>
            <person name="Yanf M."/>
            <person name="Daum C."/>
            <person name="Ng V."/>
            <person name="Clum A."/>
            <person name="Steindorff A."/>
            <person name="Ohm R."/>
            <person name="Martin F."/>
            <person name="Silar P."/>
            <person name="Natvig D."/>
            <person name="Lalanne C."/>
            <person name="Gautier V."/>
            <person name="Ament-Velasquez S.L."/>
            <person name="Kruys A."/>
            <person name="Hutchinson M.I."/>
            <person name="Powell A.J."/>
            <person name="Barry K."/>
            <person name="Miller A.N."/>
            <person name="Grigoriev I.V."/>
            <person name="Debuchy R."/>
            <person name="Gladieux P."/>
            <person name="Thoren M.H."/>
            <person name="Johannesson H."/>
        </authorList>
    </citation>
    <scope>NUCLEOTIDE SEQUENCE</scope>
    <source>
        <strain evidence="2">CBS 606.72</strain>
    </source>
</reference>
<feature type="compositionally biased region" description="Polar residues" evidence="1">
    <location>
        <begin position="164"/>
        <end position="192"/>
    </location>
</feature>